<reference evidence="4" key="1">
    <citation type="journal article" date="2023" name="Science">
        <title>Elucidation of the pathway for biosynthesis of saponin adjuvants from the soapbark tree.</title>
        <authorList>
            <person name="Reed J."/>
            <person name="Orme A."/>
            <person name="El-Demerdash A."/>
            <person name="Owen C."/>
            <person name="Martin L.B.B."/>
            <person name="Misra R.C."/>
            <person name="Kikuchi S."/>
            <person name="Rejzek M."/>
            <person name="Martin A.C."/>
            <person name="Harkess A."/>
            <person name="Leebens-Mack J."/>
            <person name="Louveau T."/>
            <person name="Stephenson M.J."/>
            <person name="Osbourn A."/>
        </authorList>
    </citation>
    <scope>NUCLEOTIDE SEQUENCE</scope>
    <source>
        <strain evidence="4">S10</strain>
    </source>
</reference>
<dbReference type="InterPro" id="IPR050905">
    <property type="entry name" value="Plant_NBS-LRR"/>
</dbReference>
<comment type="caution">
    <text evidence="4">The sequence shown here is derived from an EMBL/GenBank/DDBJ whole genome shotgun (WGS) entry which is preliminary data.</text>
</comment>
<name>A0AAD7P5E8_QUISA</name>
<dbReference type="PANTHER" id="PTHR33463">
    <property type="entry name" value="NB-ARC DOMAIN-CONTAINING PROTEIN-RELATED"/>
    <property type="match status" value="1"/>
</dbReference>
<keyword evidence="5" id="KW-1185">Reference proteome</keyword>
<dbReference type="InterPro" id="IPR042197">
    <property type="entry name" value="Apaf_helical"/>
</dbReference>
<sequence>MCAGLRLALVTVARALTQKDISEWRDALKQLKRPHTGDTTEIQEIIESCIRLSYDRLESQELKSTFPLCASFGYSFFELDLLKHCVGLGLFKGNFTIQQAREKLETWVCKLKALSLLEADVTNDYFTMHDIVRAAAISIAFKDKHAFTMRYDKLNQWPDKDQLEHSIAITLLKSDIFPTFFNCSLELPTNSLDQCMLDDVALIGELKNLKILIFLESSIKQLPRELGLKRLEELNMENSFVGSENEGSNTLGINASVSELNCLHQLTSLDIWIRDSSILPWELFIKLKKYRILIGDVWNWSGKYMTSRTLKFKLNTSFHLVPRIKKLLERVEDLHLDELNGVTNILYELNGEGFPPLKHLLIQNNDEIEHIVNSKDPQLLRYGDVFPILESLIVHNLINLEQICISPLSATFFGKLEVIKVEGCHKLKNLSAFSMVISLKRLREIEIIACNFMEEIVILERAENCNDDIDSSNVEFHQLHFLTFQDLPDSSNLKFHQLHFLILQDLPKLQGFYFDNKISLVAEKRDTLMPLFLFLKRGIRNSSGDILSHSDGEDIFPKLETLVISNMDNFKAVWCVNQVATNSFGKMKSVEIKCCEKLLTVVPSNMLRRLQNLETLEC</sequence>
<feature type="domain" description="Disease resistance protein At4g27190-like leucine-rich repeats" evidence="3">
    <location>
        <begin position="555"/>
        <end position="617"/>
    </location>
</feature>
<dbReference type="GO" id="GO:0000166">
    <property type="term" value="F:nucleotide binding"/>
    <property type="evidence" value="ECO:0007669"/>
    <property type="project" value="UniProtKB-KW"/>
</dbReference>
<evidence type="ECO:0000256" key="2">
    <source>
        <dbReference type="ARBA" id="ARBA00022821"/>
    </source>
</evidence>
<evidence type="ECO:0000313" key="4">
    <source>
        <dbReference type="EMBL" id="KAJ7942928.1"/>
    </source>
</evidence>
<dbReference type="Pfam" id="PF23247">
    <property type="entry name" value="LRR_RPS2"/>
    <property type="match status" value="2"/>
</dbReference>
<evidence type="ECO:0000256" key="1">
    <source>
        <dbReference type="ARBA" id="ARBA00022741"/>
    </source>
</evidence>
<dbReference type="EMBL" id="JARAOO010000014">
    <property type="protein sequence ID" value="KAJ7942928.1"/>
    <property type="molecule type" value="Genomic_DNA"/>
</dbReference>
<dbReference type="Gene3D" id="1.10.8.430">
    <property type="entry name" value="Helical domain of apoptotic protease-activating factors"/>
    <property type="match status" value="1"/>
</dbReference>
<evidence type="ECO:0000259" key="3">
    <source>
        <dbReference type="Pfam" id="PF23247"/>
    </source>
</evidence>
<evidence type="ECO:0000313" key="5">
    <source>
        <dbReference type="Proteomes" id="UP001163823"/>
    </source>
</evidence>
<dbReference type="AlphaFoldDB" id="A0AAD7P5E8"/>
<keyword evidence="1" id="KW-0547">Nucleotide-binding</keyword>
<dbReference type="SUPFAM" id="SSF52047">
    <property type="entry name" value="RNI-like"/>
    <property type="match status" value="1"/>
</dbReference>
<keyword evidence="2" id="KW-0611">Plant defense</keyword>
<dbReference type="Proteomes" id="UP001163823">
    <property type="component" value="Chromosome 14"/>
</dbReference>
<dbReference type="GO" id="GO:0006952">
    <property type="term" value="P:defense response"/>
    <property type="evidence" value="ECO:0007669"/>
    <property type="project" value="UniProtKB-KW"/>
</dbReference>
<dbReference type="InterPro" id="IPR057135">
    <property type="entry name" value="At4g27190-like_LRR"/>
</dbReference>
<dbReference type="KEGG" id="qsa:O6P43_032539"/>
<protein>
    <submittedName>
        <fullName evidence="4">Disease resistance protein</fullName>
    </submittedName>
</protein>
<proteinExistence type="predicted"/>
<gene>
    <name evidence="4" type="ORF">O6P43_032539</name>
</gene>
<accession>A0AAD7P5E8</accession>
<dbReference type="PANTHER" id="PTHR33463:SF198">
    <property type="entry name" value="RPP4C3"/>
    <property type="match status" value="1"/>
</dbReference>
<feature type="domain" description="Disease resistance protein At4g27190-like leucine-rich repeats" evidence="3">
    <location>
        <begin position="323"/>
        <end position="450"/>
    </location>
</feature>
<organism evidence="4 5">
    <name type="scientific">Quillaja saponaria</name>
    <name type="common">Soap bark tree</name>
    <dbReference type="NCBI Taxonomy" id="32244"/>
    <lineage>
        <taxon>Eukaryota</taxon>
        <taxon>Viridiplantae</taxon>
        <taxon>Streptophyta</taxon>
        <taxon>Embryophyta</taxon>
        <taxon>Tracheophyta</taxon>
        <taxon>Spermatophyta</taxon>
        <taxon>Magnoliopsida</taxon>
        <taxon>eudicotyledons</taxon>
        <taxon>Gunneridae</taxon>
        <taxon>Pentapetalae</taxon>
        <taxon>rosids</taxon>
        <taxon>fabids</taxon>
        <taxon>Fabales</taxon>
        <taxon>Quillajaceae</taxon>
        <taxon>Quillaja</taxon>
    </lineage>
</organism>